<keyword evidence="1" id="KW-0472">Membrane</keyword>
<dbReference type="PANTHER" id="PTHR14136:SF17">
    <property type="entry name" value="BTB_POZ DOMAIN-CONTAINING PROTEIN KCTD9"/>
    <property type="match status" value="1"/>
</dbReference>
<proteinExistence type="predicted"/>
<reference evidence="4 5" key="1">
    <citation type="submission" date="2024-10" db="EMBL/GenBank/DDBJ databases">
        <authorList>
            <person name="Riesco R."/>
        </authorList>
    </citation>
    <scope>NUCLEOTIDE SEQUENCE [LARGE SCALE GENOMIC DNA]</scope>
    <source>
        <strain evidence="2 4">NCIMB 15449</strain>
        <strain evidence="3 5">NCIMB 15450</strain>
    </source>
</reference>
<comment type="caution">
    <text evidence="2">The sequence shown here is derived from an EMBL/GenBank/DDBJ whole genome shotgun (WGS) entry which is preliminary data.</text>
</comment>
<keyword evidence="5" id="KW-1185">Reference proteome</keyword>
<keyword evidence="1" id="KW-0812">Transmembrane</keyword>
<dbReference type="RefSeq" id="WP_395113510.1">
    <property type="nucleotide sequence ID" value="NZ_JBIMSN010000181.1"/>
</dbReference>
<sequence length="360" mass="39646">MKLHILVGWGTALWAAIVLGLFYYLLWLQTGQPYHPTAFLNTATGDQLFNAARTSGTLLGVAGLGAAALIGYRRQTSTETALHDERTKALHERYSTAAEQLGNDSSAIRMAGVYALASLADDWASSGSRRERQVCIDLLCAYLRANKHQNQTTETDVRIAILDAIRRRILGLRYSNGWRKANQWHTSRLNLRKVELHTADLSTSILAYTDLTDADLTDADLSGSTFTLTNPDRDIFGEKLEESMRPRNMAAPPESIRRVSHRATLLGTNFTGADLTDTDLREATPKEVIFTQAILRGADLTLACFDTCDFTGADLSHAKLKGANLTNTTGLEQATMTDIVHDEKTAWPTGFTPPSRDENT</sequence>
<dbReference type="Proteomes" id="UP001609219">
    <property type="component" value="Unassembled WGS sequence"/>
</dbReference>
<dbReference type="Gene3D" id="2.160.20.80">
    <property type="entry name" value="E3 ubiquitin-protein ligase SopA"/>
    <property type="match status" value="1"/>
</dbReference>
<evidence type="ECO:0000256" key="1">
    <source>
        <dbReference type="SAM" id="Phobius"/>
    </source>
</evidence>
<keyword evidence="1" id="KW-1133">Transmembrane helix</keyword>
<protein>
    <submittedName>
        <fullName evidence="2">Pentapeptide repeat-containing protein</fullName>
    </submittedName>
</protein>
<dbReference type="EMBL" id="JBIMSO010000035">
    <property type="protein sequence ID" value="MFH5208080.1"/>
    <property type="molecule type" value="Genomic_DNA"/>
</dbReference>
<evidence type="ECO:0000313" key="4">
    <source>
        <dbReference type="Proteomes" id="UP001609175"/>
    </source>
</evidence>
<evidence type="ECO:0000313" key="5">
    <source>
        <dbReference type="Proteomes" id="UP001609219"/>
    </source>
</evidence>
<feature type="transmembrane region" description="Helical" evidence="1">
    <location>
        <begin position="6"/>
        <end position="26"/>
    </location>
</feature>
<dbReference type="SUPFAM" id="SSF141571">
    <property type="entry name" value="Pentapeptide repeat-like"/>
    <property type="match status" value="1"/>
</dbReference>
<organism evidence="2 4">
    <name type="scientific">Antrihabitans spumae</name>
    <dbReference type="NCBI Taxonomy" id="3373370"/>
    <lineage>
        <taxon>Bacteria</taxon>
        <taxon>Bacillati</taxon>
        <taxon>Actinomycetota</taxon>
        <taxon>Actinomycetes</taxon>
        <taxon>Mycobacteriales</taxon>
        <taxon>Nocardiaceae</taxon>
        <taxon>Antrihabitans</taxon>
    </lineage>
</organism>
<gene>
    <name evidence="2" type="ORF">ACHIPZ_07620</name>
    <name evidence="3" type="ORF">ACHIRB_31050</name>
</gene>
<dbReference type="InterPro" id="IPR001646">
    <property type="entry name" value="5peptide_repeat"/>
</dbReference>
<name>A0ABW7JK18_9NOCA</name>
<dbReference type="Proteomes" id="UP001609175">
    <property type="component" value="Unassembled WGS sequence"/>
</dbReference>
<dbReference type="PANTHER" id="PTHR14136">
    <property type="entry name" value="BTB_POZ DOMAIN-CONTAINING PROTEIN KCTD9"/>
    <property type="match status" value="1"/>
</dbReference>
<dbReference type="InterPro" id="IPR051082">
    <property type="entry name" value="Pentapeptide-BTB/POZ_domain"/>
</dbReference>
<evidence type="ECO:0000313" key="3">
    <source>
        <dbReference type="EMBL" id="MFH5232970.1"/>
    </source>
</evidence>
<evidence type="ECO:0000313" key="2">
    <source>
        <dbReference type="EMBL" id="MFH5208080.1"/>
    </source>
</evidence>
<accession>A0ABW7JK18</accession>
<dbReference type="Pfam" id="PF00805">
    <property type="entry name" value="Pentapeptide"/>
    <property type="match status" value="3"/>
</dbReference>
<dbReference type="EMBL" id="JBIMSN010000181">
    <property type="protein sequence ID" value="MFH5232970.1"/>
    <property type="molecule type" value="Genomic_DNA"/>
</dbReference>